<evidence type="ECO:0008006" key="4">
    <source>
        <dbReference type="Google" id="ProtNLM"/>
    </source>
</evidence>
<evidence type="ECO:0000313" key="3">
    <source>
        <dbReference type="Proteomes" id="UP000323671"/>
    </source>
</evidence>
<dbReference type="Proteomes" id="UP000323671">
    <property type="component" value="Chromosome"/>
</dbReference>
<name>A0A5C1E7W8_9RHOO</name>
<protein>
    <recommendedName>
        <fullName evidence="4">DUF4124 domain-containing protein</fullName>
    </recommendedName>
</protein>
<feature type="compositionally biased region" description="Basic and acidic residues" evidence="1">
    <location>
        <begin position="114"/>
        <end position="147"/>
    </location>
</feature>
<dbReference type="KEGG" id="otr:OTERR_15700"/>
<sequence>MPILSRFQPTCSALPRHVATFVALGYALVLTGFSNTAGAETYIWKDANGKTIISDSPPPRSSKQARTVGGNGKASGYTLPAKESGGADANAAAPASEPPPPGATPSPPPQPKTMADRELEFRKRQLEAKDREEKAAKEAQDKAQRREECARASQYLEALRNGQRIARYNDKGEKEILGDEQREAEIARAKQAADNLCK</sequence>
<gene>
    <name evidence="2" type="ORF">OTERR_15700</name>
</gene>
<accession>A0A5C1E7W8</accession>
<feature type="region of interest" description="Disordered" evidence="1">
    <location>
        <begin position="50"/>
        <end position="147"/>
    </location>
</feature>
<dbReference type="RefSeq" id="WP_149425400.1">
    <property type="nucleotide sequence ID" value="NZ_CP022579.1"/>
</dbReference>
<feature type="compositionally biased region" description="Pro residues" evidence="1">
    <location>
        <begin position="96"/>
        <end position="111"/>
    </location>
</feature>
<reference evidence="2 3" key="1">
    <citation type="submission" date="2017-07" db="EMBL/GenBank/DDBJ databases">
        <title>Complete genome sequence of Oryzomicrobium terrae TPP412.</title>
        <authorList>
            <person name="Chiu L.-W."/>
            <person name="Lo K.-J."/>
            <person name="Tsai Y.-M."/>
            <person name="Lin S.-S."/>
            <person name="Kuo C.-H."/>
            <person name="Liu C.-T."/>
        </authorList>
    </citation>
    <scope>NUCLEOTIDE SEQUENCE [LARGE SCALE GENOMIC DNA]</scope>
    <source>
        <strain evidence="2 3">TPP412</strain>
    </source>
</reference>
<evidence type="ECO:0000313" key="2">
    <source>
        <dbReference type="EMBL" id="QEL65046.1"/>
    </source>
</evidence>
<proteinExistence type="predicted"/>
<dbReference type="AlphaFoldDB" id="A0A5C1E7W8"/>
<feature type="compositionally biased region" description="Low complexity" evidence="1">
    <location>
        <begin position="84"/>
        <end position="95"/>
    </location>
</feature>
<dbReference type="EMBL" id="CP022579">
    <property type="protein sequence ID" value="QEL65046.1"/>
    <property type="molecule type" value="Genomic_DNA"/>
</dbReference>
<organism evidence="2 3">
    <name type="scientific">Oryzomicrobium terrae</name>
    <dbReference type="NCBI Taxonomy" id="1735038"/>
    <lineage>
        <taxon>Bacteria</taxon>
        <taxon>Pseudomonadati</taxon>
        <taxon>Pseudomonadota</taxon>
        <taxon>Betaproteobacteria</taxon>
        <taxon>Rhodocyclales</taxon>
        <taxon>Rhodocyclaceae</taxon>
        <taxon>Oryzomicrobium</taxon>
    </lineage>
</organism>
<evidence type="ECO:0000256" key="1">
    <source>
        <dbReference type="SAM" id="MobiDB-lite"/>
    </source>
</evidence>
<keyword evidence="3" id="KW-1185">Reference proteome</keyword>